<dbReference type="InterPro" id="IPR053013">
    <property type="entry name" value="LAT"/>
</dbReference>
<dbReference type="Proteomes" id="UP001498476">
    <property type="component" value="Unassembled WGS sequence"/>
</dbReference>
<accession>A0ABR1H8A6</accession>
<dbReference type="SUPFAM" id="SSF55729">
    <property type="entry name" value="Acyl-CoA N-acyltransferases (Nat)"/>
    <property type="match status" value="1"/>
</dbReference>
<sequence length="380" mass="42618">MASYDNLPSVSSPSIVLTNPTESEQRIIWKATHPHWGAALTIDDYVDREVYLLDSPLSRNGGLTSWMLTDGSLPPNGRPILSTFESYKKRAIVAGKDDVVKEVTAHGVASVFTFTQCRGKGYARKMMVLFAQELRAAQNKKDGDAAFSVLWSDIGKDFYNSIGWKPFQSTYLEFLTTKTSIAPDGDLKLISFEDLPSLTARDEQLLRSKISSPSSKIRTAVLPDLDTLQWHLTREDFMCKYILSRTPSIRGAIYTPTGAPNSQIWAIWTRAFYGGIAKPEKNTLYFLRLVIENEDISDEELGKGLKAIVSVAQKEALEWLCTKAEIWNPSDRVKEVATGIEELGAKFKVRDYDNLASLQWFGDGSVDEIDWVASEKYAWC</sequence>
<dbReference type="Gene3D" id="3.40.630.30">
    <property type="match status" value="1"/>
</dbReference>
<dbReference type="Pfam" id="PF22998">
    <property type="entry name" value="GNAT_LYC1-like"/>
    <property type="match status" value="1"/>
</dbReference>
<feature type="domain" description="LYC1 C-terminal" evidence="1">
    <location>
        <begin position="176"/>
        <end position="380"/>
    </location>
</feature>
<dbReference type="EMBL" id="JAZAVJ010000058">
    <property type="protein sequence ID" value="KAK7417351.1"/>
    <property type="molecule type" value="Genomic_DNA"/>
</dbReference>
<gene>
    <name evidence="2" type="ORF">QQX98_004628</name>
</gene>
<comment type="caution">
    <text evidence="2">The sequence shown here is derived from an EMBL/GenBank/DDBJ whole genome shotgun (WGS) entry which is preliminary data.</text>
</comment>
<name>A0ABR1H8A6_9HYPO</name>
<reference evidence="2 3" key="1">
    <citation type="journal article" date="2025" name="Microbiol. Resour. Announc.">
        <title>Draft genome sequences for Neonectria magnoliae and Neonectria punicea, canker pathogens of Liriodendron tulipifera and Acer saccharum in West Virginia.</title>
        <authorList>
            <person name="Petronek H.M."/>
            <person name="Kasson M.T."/>
            <person name="Metheny A.M."/>
            <person name="Stauder C.M."/>
            <person name="Lovett B."/>
            <person name="Lynch S.C."/>
            <person name="Garnas J.R."/>
            <person name="Kasson L.R."/>
            <person name="Stajich J.E."/>
        </authorList>
    </citation>
    <scope>NUCLEOTIDE SEQUENCE [LARGE SCALE GENOMIC DNA]</scope>
    <source>
        <strain evidence="2 3">NRRL 64653</strain>
    </source>
</reference>
<evidence type="ECO:0000313" key="2">
    <source>
        <dbReference type="EMBL" id="KAK7417351.1"/>
    </source>
</evidence>
<keyword evidence="3" id="KW-1185">Reference proteome</keyword>
<evidence type="ECO:0000313" key="3">
    <source>
        <dbReference type="Proteomes" id="UP001498476"/>
    </source>
</evidence>
<dbReference type="InterPro" id="IPR055100">
    <property type="entry name" value="GNAT_LYC1-like"/>
</dbReference>
<protein>
    <recommendedName>
        <fullName evidence="1">LYC1 C-terminal domain-containing protein</fullName>
    </recommendedName>
</protein>
<dbReference type="InterPro" id="IPR016181">
    <property type="entry name" value="Acyl_CoA_acyltransferase"/>
</dbReference>
<organism evidence="2 3">
    <name type="scientific">Neonectria punicea</name>
    <dbReference type="NCBI Taxonomy" id="979145"/>
    <lineage>
        <taxon>Eukaryota</taxon>
        <taxon>Fungi</taxon>
        <taxon>Dikarya</taxon>
        <taxon>Ascomycota</taxon>
        <taxon>Pezizomycotina</taxon>
        <taxon>Sordariomycetes</taxon>
        <taxon>Hypocreomycetidae</taxon>
        <taxon>Hypocreales</taxon>
        <taxon>Nectriaceae</taxon>
        <taxon>Neonectria</taxon>
    </lineage>
</organism>
<proteinExistence type="predicted"/>
<dbReference type="PANTHER" id="PTHR34815">
    <property type="entry name" value="LYSINE ACETYLTRANSFERASE"/>
    <property type="match status" value="1"/>
</dbReference>
<dbReference type="PANTHER" id="PTHR34815:SF4">
    <property type="entry name" value="N-ACETYLTRANSFERASE DOMAIN-CONTAINING PROTEIN"/>
    <property type="match status" value="1"/>
</dbReference>
<evidence type="ECO:0000259" key="1">
    <source>
        <dbReference type="Pfam" id="PF22998"/>
    </source>
</evidence>